<dbReference type="Proteomes" id="UP000282674">
    <property type="component" value="Unassembled WGS sequence"/>
</dbReference>
<evidence type="ECO:0000256" key="1">
    <source>
        <dbReference type="SAM" id="MobiDB-lite"/>
    </source>
</evidence>
<feature type="region of interest" description="Disordered" evidence="1">
    <location>
        <begin position="82"/>
        <end position="102"/>
    </location>
</feature>
<name>A0A3M2LMF4_9ACTN</name>
<gene>
    <name evidence="2" type="ORF">EBO15_32325</name>
</gene>
<proteinExistence type="predicted"/>
<accession>A0A3M2LMF4</accession>
<comment type="caution">
    <text evidence="2">The sequence shown here is derived from an EMBL/GenBank/DDBJ whole genome shotgun (WGS) entry which is preliminary data.</text>
</comment>
<organism evidence="2 3">
    <name type="scientific">Actinomadura harenae</name>
    <dbReference type="NCBI Taxonomy" id="2483351"/>
    <lineage>
        <taxon>Bacteria</taxon>
        <taxon>Bacillati</taxon>
        <taxon>Actinomycetota</taxon>
        <taxon>Actinomycetes</taxon>
        <taxon>Streptosporangiales</taxon>
        <taxon>Thermomonosporaceae</taxon>
        <taxon>Actinomadura</taxon>
    </lineage>
</organism>
<evidence type="ECO:0000313" key="3">
    <source>
        <dbReference type="Proteomes" id="UP000282674"/>
    </source>
</evidence>
<evidence type="ECO:0000313" key="2">
    <source>
        <dbReference type="EMBL" id="RMI38621.1"/>
    </source>
</evidence>
<dbReference type="EMBL" id="RFFG01000082">
    <property type="protein sequence ID" value="RMI38621.1"/>
    <property type="molecule type" value="Genomic_DNA"/>
</dbReference>
<sequence length="102" mass="10781">MLDVVFMAMSHMLCALSGIERQMESAREAAIAGGAVWDDVEAAAVRERVRALDEVLVNLSICEGTLSGAHMLLSHAKHAPELVDNDDGPAGAPAGQDRPTWG</sequence>
<dbReference type="RefSeq" id="WP_147481762.1">
    <property type="nucleotide sequence ID" value="NZ_JBHSKC010000031.1"/>
</dbReference>
<dbReference type="AlphaFoldDB" id="A0A3M2LMF4"/>
<protein>
    <submittedName>
        <fullName evidence="2">Uncharacterized protein</fullName>
    </submittedName>
</protein>
<keyword evidence="3" id="KW-1185">Reference proteome</keyword>
<reference evidence="2 3" key="1">
    <citation type="submission" date="2018-10" db="EMBL/GenBank/DDBJ databases">
        <title>Isolation from soil.</title>
        <authorList>
            <person name="Hu J."/>
        </authorList>
    </citation>
    <scope>NUCLEOTIDE SEQUENCE [LARGE SCALE GENOMIC DNA]</scope>
    <source>
        <strain evidence="2 3">NEAU-Ht49</strain>
    </source>
</reference>